<keyword evidence="8" id="KW-0408">Iron</keyword>
<dbReference type="SUPFAM" id="SSF53706">
    <property type="entry name" value="Formate dehydrogenase/DMSO reductase, domains 1-3"/>
    <property type="match status" value="1"/>
</dbReference>
<evidence type="ECO:0000256" key="2">
    <source>
        <dbReference type="ARBA" id="ARBA00001966"/>
    </source>
</evidence>
<evidence type="ECO:0000313" key="12">
    <source>
        <dbReference type="EMBL" id="GHC72472.1"/>
    </source>
</evidence>
<dbReference type="EMBL" id="BMZO01000006">
    <property type="protein sequence ID" value="GHC72472.1"/>
    <property type="molecule type" value="Genomic_DNA"/>
</dbReference>
<organism evidence="12 13">
    <name type="scientific">Limoniibacter endophyticus</name>
    <dbReference type="NCBI Taxonomy" id="1565040"/>
    <lineage>
        <taxon>Bacteria</taxon>
        <taxon>Pseudomonadati</taxon>
        <taxon>Pseudomonadota</taxon>
        <taxon>Alphaproteobacteria</taxon>
        <taxon>Hyphomicrobiales</taxon>
        <taxon>Bartonellaceae</taxon>
        <taxon>Limoniibacter</taxon>
    </lineage>
</organism>
<evidence type="ECO:0000259" key="11">
    <source>
        <dbReference type="Pfam" id="PF01568"/>
    </source>
</evidence>
<dbReference type="GO" id="GO:0045333">
    <property type="term" value="P:cellular respiration"/>
    <property type="evidence" value="ECO:0007669"/>
    <property type="project" value="UniProtKB-ARBA"/>
</dbReference>
<evidence type="ECO:0000256" key="7">
    <source>
        <dbReference type="ARBA" id="ARBA00023002"/>
    </source>
</evidence>
<dbReference type="Gene3D" id="3.40.228.10">
    <property type="entry name" value="Dimethylsulfoxide Reductase, domain 2"/>
    <property type="match status" value="1"/>
</dbReference>
<keyword evidence="9" id="KW-0411">Iron-sulfur</keyword>
<keyword evidence="7" id="KW-0560">Oxidoreductase</keyword>
<evidence type="ECO:0000256" key="8">
    <source>
        <dbReference type="ARBA" id="ARBA00023004"/>
    </source>
</evidence>
<name>A0A8J3DNZ2_9HYPH</name>
<dbReference type="PANTHER" id="PTHR43105:SF4">
    <property type="entry name" value="PROTEIN YDEP"/>
    <property type="match status" value="1"/>
</dbReference>
<dbReference type="InterPro" id="IPR006656">
    <property type="entry name" value="Mopterin_OxRdtase"/>
</dbReference>
<dbReference type="InterPro" id="IPR006657">
    <property type="entry name" value="MoPterin_dinucl-bd_dom"/>
</dbReference>
<evidence type="ECO:0000313" key="13">
    <source>
        <dbReference type="Proteomes" id="UP000641137"/>
    </source>
</evidence>
<proteinExistence type="inferred from homology"/>
<dbReference type="GO" id="GO:0008863">
    <property type="term" value="F:formate dehydrogenase (NAD+) activity"/>
    <property type="evidence" value="ECO:0007669"/>
    <property type="project" value="InterPro"/>
</dbReference>
<comment type="caution">
    <text evidence="12">The sequence shown here is derived from an EMBL/GenBank/DDBJ whole genome shotgun (WGS) entry which is preliminary data.</text>
</comment>
<sequence>MTEKEKIEPYDGPAGGWGSLNSVRRHALEANAVSAVPTLLKQNKPDGFACVSCAWAKPAHPRPAEFCENGAKATFWELTGDRATPTFFAQHTIQELRSWSDHALEKSGRLTHPMRYNSLTDHYEAVDWETAFAEIGSELALIRQNDPKRAIFYTSGRASLETSYMYALFARLYGNNNLPDSSNMCHESTSVGLLDSIGVPVGTVTLDHFEKADALFFFGQNVGSNSPRMLHQLKEASDRGAAIVTFNPLRERGLERFTDPQNPVQMLTGGETIISRAYYQLRPGGDIAAISGMCKWLLDQDRQGKPTLDQAFINEHCHGFEEFVRFLDDLAWTEIEQESGLSKTQIEEAAAIYANARRVIAIYGMGITQHKLGVQSVHMLVNFLLMRGNIGREGAGICPVRGHSNVQGQRTVGISEKPELVPLDKLADQFDFAPPREQGTTTIEACERIIDGEVDAFVGLGGNFLRAVPERELMEANWPRMRLSVQIATKLNRGHLFTGEVGYLLPCLGRIEIDRQASGPQVVTIEDSTSMIHVSKPMREPASEHLLSEPKIVAEIAKACLPPNQSVPWDDWIADYGRIRDAIAQTYPAIFHDFNQRMHQPGGFRKPIAADERKWNTQSGKANFLIPSALHASFDDGRDPNIFRLITLRSNDQFNTTVYGYRDRFRGIEGTRMVVFLNGEDMARLGIAEGELIGMESAADDGVERRMRGFRATRYNIPRGSCGAYYPEANALIPLWQHAERSQVPAAKSVPVRLLLRNGATA</sequence>
<dbReference type="SUPFAM" id="SSF50692">
    <property type="entry name" value="ADC-like"/>
    <property type="match status" value="1"/>
</dbReference>
<evidence type="ECO:0000256" key="3">
    <source>
        <dbReference type="ARBA" id="ARBA00010312"/>
    </source>
</evidence>
<comment type="similarity">
    <text evidence="3">Belongs to the prokaryotic molybdopterin-containing oxidoreductase family.</text>
</comment>
<evidence type="ECO:0000256" key="5">
    <source>
        <dbReference type="ARBA" id="ARBA00022505"/>
    </source>
</evidence>
<dbReference type="InterPro" id="IPR050123">
    <property type="entry name" value="Prok_molybdopt-oxidoreductase"/>
</dbReference>
<dbReference type="GO" id="GO:0043546">
    <property type="term" value="F:molybdopterin cofactor binding"/>
    <property type="evidence" value="ECO:0007669"/>
    <property type="project" value="InterPro"/>
</dbReference>
<dbReference type="PIRSF" id="PIRSF000144">
    <property type="entry name" value="CbbBc"/>
    <property type="match status" value="1"/>
</dbReference>
<evidence type="ECO:0000256" key="1">
    <source>
        <dbReference type="ARBA" id="ARBA00001942"/>
    </source>
</evidence>
<evidence type="ECO:0000256" key="4">
    <source>
        <dbReference type="ARBA" id="ARBA00022485"/>
    </source>
</evidence>
<dbReference type="Pfam" id="PF00384">
    <property type="entry name" value="Molybdopterin"/>
    <property type="match status" value="1"/>
</dbReference>
<gene>
    <name evidence="12" type="ORF">GCM10010136_20200</name>
</gene>
<dbReference type="NCBIfam" id="TIGR01701">
    <property type="entry name" value="Fdhalpha-like"/>
    <property type="match status" value="1"/>
</dbReference>
<dbReference type="CDD" id="cd02767">
    <property type="entry name" value="MopB_ydeP"/>
    <property type="match status" value="1"/>
</dbReference>
<dbReference type="CDD" id="cd02787">
    <property type="entry name" value="MopB_CT_ydeP"/>
    <property type="match status" value="1"/>
</dbReference>
<reference evidence="12" key="2">
    <citation type="submission" date="2020-09" db="EMBL/GenBank/DDBJ databases">
        <authorList>
            <person name="Sun Q."/>
            <person name="Kim S."/>
        </authorList>
    </citation>
    <scope>NUCLEOTIDE SEQUENCE</scope>
    <source>
        <strain evidence="12">KCTC 42097</strain>
    </source>
</reference>
<protein>
    <submittedName>
        <fullName evidence="12">Oxidoreductase alpha (Molybdopterin) subunit</fullName>
    </submittedName>
</protein>
<evidence type="ECO:0000256" key="9">
    <source>
        <dbReference type="ARBA" id="ARBA00023014"/>
    </source>
</evidence>
<dbReference type="InterPro" id="IPR041953">
    <property type="entry name" value="YdeP_MopB"/>
</dbReference>
<keyword evidence="13" id="KW-1185">Reference proteome</keyword>
<dbReference type="InterPro" id="IPR009010">
    <property type="entry name" value="Asp_de-COase-like_dom_sf"/>
</dbReference>
<dbReference type="InterPro" id="IPR010046">
    <property type="entry name" value="Mopterin_OxRdtse_a_bac"/>
</dbReference>
<keyword evidence="6" id="KW-0479">Metal-binding</keyword>
<dbReference type="AlphaFoldDB" id="A0A8J3DNZ2"/>
<feature type="domain" description="Molybdopterin oxidoreductase" evidence="10">
    <location>
        <begin position="109"/>
        <end position="401"/>
    </location>
</feature>
<evidence type="ECO:0000256" key="6">
    <source>
        <dbReference type="ARBA" id="ARBA00022723"/>
    </source>
</evidence>
<dbReference type="PANTHER" id="PTHR43105">
    <property type="entry name" value="RESPIRATORY NITRATE REDUCTASE"/>
    <property type="match status" value="1"/>
</dbReference>
<dbReference type="GO" id="GO:1990204">
    <property type="term" value="C:oxidoreductase complex"/>
    <property type="evidence" value="ECO:0007669"/>
    <property type="project" value="UniProtKB-ARBA"/>
</dbReference>
<dbReference type="RefSeq" id="WP_189489882.1">
    <property type="nucleotide sequence ID" value="NZ_BMZO01000006.1"/>
</dbReference>
<keyword evidence="4" id="KW-0004">4Fe-4S</keyword>
<keyword evidence="5" id="KW-0500">Molybdenum</keyword>
<dbReference type="InterPro" id="IPR037951">
    <property type="entry name" value="MopB_CT_YdeP"/>
</dbReference>
<comment type="cofactor">
    <cofactor evidence="2">
        <name>[4Fe-4S] cluster</name>
        <dbReference type="ChEBI" id="CHEBI:49883"/>
    </cofactor>
</comment>
<comment type="cofactor">
    <cofactor evidence="1">
        <name>Mo-bis(molybdopterin guanine dinucleotide)</name>
        <dbReference type="ChEBI" id="CHEBI:60539"/>
    </cofactor>
</comment>
<dbReference type="GO" id="GO:0030151">
    <property type="term" value="F:molybdenum ion binding"/>
    <property type="evidence" value="ECO:0007669"/>
    <property type="project" value="InterPro"/>
</dbReference>
<dbReference type="GO" id="GO:0051539">
    <property type="term" value="F:4 iron, 4 sulfur cluster binding"/>
    <property type="evidence" value="ECO:0007669"/>
    <property type="project" value="UniProtKB-KW"/>
</dbReference>
<feature type="domain" description="Molybdopterin dinucleotide-binding" evidence="11">
    <location>
        <begin position="643"/>
        <end position="750"/>
    </location>
</feature>
<dbReference type="Gene3D" id="3.40.50.740">
    <property type="match status" value="1"/>
</dbReference>
<dbReference type="Proteomes" id="UP000641137">
    <property type="component" value="Unassembled WGS sequence"/>
</dbReference>
<evidence type="ECO:0000259" key="10">
    <source>
        <dbReference type="Pfam" id="PF00384"/>
    </source>
</evidence>
<dbReference type="GO" id="GO:0016020">
    <property type="term" value="C:membrane"/>
    <property type="evidence" value="ECO:0007669"/>
    <property type="project" value="TreeGrafter"/>
</dbReference>
<dbReference type="Pfam" id="PF01568">
    <property type="entry name" value="Molydop_binding"/>
    <property type="match status" value="1"/>
</dbReference>
<reference evidence="12" key="1">
    <citation type="journal article" date="2014" name="Int. J. Syst. Evol. Microbiol.">
        <title>Complete genome sequence of Corynebacterium casei LMG S-19264T (=DSM 44701T), isolated from a smear-ripened cheese.</title>
        <authorList>
            <consortium name="US DOE Joint Genome Institute (JGI-PGF)"/>
            <person name="Walter F."/>
            <person name="Albersmeier A."/>
            <person name="Kalinowski J."/>
            <person name="Ruckert C."/>
        </authorList>
    </citation>
    <scope>NUCLEOTIDE SEQUENCE</scope>
    <source>
        <strain evidence="12">KCTC 42097</strain>
    </source>
</reference>
<accession>A0A8J3DNZ2</accession>